<feature type="binding site" evidence="6">
    <location>
        <position position="234"/>
    </location>
    <ligand>
        <name>FAD</name>
        <dbReference type="ChEBI" id="CHEBI:57692"/>
    </ligand>
</feature>
<gene>
    <name evidence="10" type="ORF">MTR67_027302</name>
</gene>
<keyword evidence="11" id="KW-1185">Reference proteome</keyword>
<evidence type="ECO:0000256" key="5">
    <source>
        <dbReference type="ARBA" id="ARBA00022827"/>
    </source>
</evidence>
<evidence type="ECO:0000256" key="1">
    <source>
        <dbReference type="ARBA" id="ARBA00001974"/>
    </source>
</evidence>
<feature type="binding site" evidence="6">
    <location>
        <position position="121"/>
    </location>
    <ligand>
        <name>FAD</name>
        <dbReference type="ChEBI" id="CHEBI:57692"/>
    </ligand>
</feature>
<evidence type="ECO:0000256" key="4">
    <source>
        <dbReference type="ARBA" id="ARBA00022729"/>
    </source>
</evidence>
<dbReference type="Gene3D" id="3.30.410.40">
    <property type="match status" value="1"/>
</dbReference>
<keyword evidence="7" id="KW-1015">Disulfide bond</keyword>
<evidence type="ECO:0000256" key="2">
    <source>
        <dbReference type="ARBA" id="ARBA00010790"/>
    </source>
</evidence>
<keyword evidence="8" id="KW-0472">Membrane</keyword>
<dbReference type="InterPro" id="IPR000172">
    <property type="entry name" value="GMC_OxRdtase_N"/>
</dbReference>
<feature type="binding site" evidence="6">
    <location>
        <begin position="539"/>
        <end position="540"/>
    </location>
    <ligand>
        <name>FAD</name>
        <dbReference type="ChEBI" id="CHEBI:57692"/>
    </ligand>
</feature>
<evidence type="ECO:0000256" key="6">
    <source>
        <dbReference type="PIRSR" id="PIRSR000137-2"/>
    </source>
</evidence>
<evidence type="ECO:0000259" key="9">
    <source>
        <dbReference type="PROSITE" id="PS00624"/>
    </source>
</evidence>
<feature type="disulfide bond" evidence="7">
    <location>
        <begin position="436"/>
        <end position="491"/>
    </location>
</feature>
<organism evidence="10 11">
    <name type="scientific">Solanum verrucosum</name>
    <dbReference type="NCBI Taxonomy" id="315347"/>
    <lineage>
        <taxon>Eukaryota</taxon>
        <taxon>Viridiplantae</taxon>
        <taxon>Streptophyta</taxon>
        <taxon>Embryophyta</taxon>
        <taxon>Tracheophyta</taxon>
        <taxon>Spermatophyta</taxon>
        <taxon>Magnoliopsida</taxon>
        <taxon>eudicotyledons</taxon>
        <taxon>Gunneridae</taxon>
        <taxon>Pentapetalae</taxon>
        <taxon>asterids</taxon>
        <taxon>lamiids</taxon>
        <taxon>Solanales</taxon>
        <taxon>Solanaceae</taxon>
        <taxon>Solanoideae</taxon>
        <taxon>Solaneae</taxon>
        <taxon>Solanum</taxon>
    </lineage>
</organism>
<feature type="transmembrane region" description="Helical" evidence="8">
    <location>
        <begin position="6"/>
        <end position="25"/>
    </location>
</feature>
<feature type="binding site" evidence="6">
    <location>
        <begin position="75"/>
        <end position="76"/>
    </location>
    <ligand>
        <name>FAD</name>
        <dbReference type="ChEBI" id="CHEBI:57692"/>
    </ligand>
</feature>
<feature type="domain" description="Glucose-methanol-choline oxidoreductase N-terminal" evidence="9">
    <location>
        <begin position="280"/>
        <end position="294"/>
    </location>
</feature>
<evidence type="ECO:0000256" key="3">
    <source>
        <dbReference type="ARBA" id="ARBA00022630"/>
    </source>
</evidence>
<keyword evidence="8" id="KW-0812">Transmembrane</keyword>
<dbReference type="EMBL" id="CP133617">
    <property type="protein sequence ID" value="WMV33917.1"/>
    <property type="molecule type" value="Genomic_DNA"/>
</dbReference>
<evidence type="ECO:0000313" key="11">
    <source>
        <dbReference type="Proteomes" id="UP001234989"/>
    </source>
</evidence>
<evidence type="ECO:0000313" key="10">
    <source>
        <dbReference type="EMBL" id="WMV33917.1"/>
    </source>
</evidence>
<dbReference type="SUPFAM" id="SSF51905">
    <property type="entry name" value="FAD/NAD(P)-binding domain"/>
    <property type="match status" value="1"/>
</dbReference>
<comment type="similarity">
    <text evidence="2">Belongs to the GMC oxidoreductase family.</text>
</comment>
<proteinExistence type="inferred from homology"/>
<keyword evidence="4" id="KW-0732">Signal</keyword>
<reference evidence="10" key="1">
    <citation type="submission" date="2023-08" db="EMBL/GenBank/DDBJ databases">
        <title>A de novo genome assembly of Solanum verrucosum Schlechtendal, a Mexican diploid species geographically isolated from the other diploid A-genome species in potato relatives.</title>
        <authorList>
            <person name="Hosaka K."/>
        </authorList>
    </citation>
    <scope>NUCLEOTIDE SEQUENCE</scope>
    <source>
        <tissue evidence="10">Young leaves</tissue>
    </source>
</reference>
<feature type="binding site" evidence="6">
    <location>
        <begin position="499"/>
        <end position="500"/>
    </location>
    <ligand>
        <name>FAD</name>
        <dbReference type="ChEBI" id="CHEBI:57692"/>
    </ligand>
</feature>
<dbReference type="Pfam" id="PF05199">
    <property type="entry name" value="GMC_oxred_C"/>
    <property type="match status" value="1"/>
</dbReference>
<dbReference type="PANTHER" id="PTHR45968">
    <property type="entry name" value="OSJNBA0019K04.7 PROTEIN"/>
    <property type="match status" value="1"/>
</dbReference>
<keyword evidence="5 6" id="KW-0274">FAD</keyword>
<sequence>MVSSSWNPFIFSYFFGILILSIPCFSEKAPYSTFTRDATSAPKVISFDYIIIGGGTCGCALAATLSQSFNVLLLERGGLPYGNPNITNINGFSSNLANTSPSSPSQLFISTDGVFNHRARVLGGGSAINAGFFTRASAEYVRKVGWNEKVVNDSYEWVEKKVAFEPQVKQWQSAVKSGLLEVGVKPDNGFTYEHLYGTKVGGSIFDSQGHRHTAADLLEYADPTKISLLLYATVEQIIFKPAVGGRKPRANGVRFQDSKGNSHLAYLKEGPMNEVLLSAGALGSPQMLMLSGIGPAEQLKAHGISVLLDQPMVGLGMSDNPMNAVIIPSPKPVEVSLIQVVGITEFESYIEASSGPLELDWLRTMVNDFARIANQSLDPSVINPRFLNSPIQAGVILEKLAGPFSTGFLQLSSKDPNDNPLVTFNYFKDPRDLQRCVQGMRTIAKVIESTSLFDFKYPFTTAQALFDTMLTFPLNLRPRHLSASVSLEQFCIDTVVTIWHYHGGCQVGKVVDRDYKVLGVDGLRVIDGSTFIDSPGTNPQATVMMLGRYMGLKILRERLVGARS</sequence>
<evidence type="ECO:0000256" key="8">
    <source>
        <dbReference type="SAM" id="Phobius"/>
    </source>
</evidence>
<accession>A0AAF0R4S9</accession>
<dbReference type="InterPro" id="IPR051871">
    <property type="entry name" value="GMC_Oxidoreductase-Related"/>
</dbReference>
<dbReference type="PROSITE" id="PS00624">
    <property type="entry name" value="GMC_OXRED_2"/>
    <property type="match status" value="1"/>
</dbReference>
<dbReference type="AlphaFoldDB" id="A0AAF0R4S9"/>
<comment type="cofactor">
    <cofactor evidence="1 6">
        <name>FAD</name>
        <dbReference type="ChEBI" id="CHEBI:57692"/>
    </cofactor>
</comment>
<dbReference type="SUPFAM" id="SSF54373">
    <property type="entry name" value="FAD-linked reductases, C-terminal domain"/>
    <property type="match status" value="1"/>
</dbReference>
<dbReference type="GO" id="GO:0050660">
    <property type="term" value="F:flavin adenine dinucleotide binding"/>
    <property type="evidence" value="ECO:0007669"/>
    <property type="project" value="InterPro"/>
</dbReference>
<dbReference type="Gene3D" id="3.50.50.60">
    <property type="entry name" value="FAD/NAD(P)-binding domain"/>
    <property type="match status" value="1"/>
</dbReference>
<dbReference type="InterPro" id="IPR012132">
    <property type="entry name" value="GMC_OxRdtase"/>
</dbReference>
<dbReference type="Pfam" id="PF00732">
    <property type="entry name" value="GMC_oxred_N"/>
    <property type="match status" value="1"/>
</dbReference>
<name>A0AAF0R4S9_SOLVR</name>
<evidence type="ECO:0000256" key="7">
    <source>
        <dbReference type="PIRSR" id="PIRSR000137-3"/>
    </source>
</evidence>
<keyword evidence="3" id="KW-0285">Flavoprotein</keyword>
<dbReference type="GO" id="GO:0016614">
    <property type="term" value="F:oxidoreductase activity, acting on CH-OH group of donors"/>
    <property type="evidence" value="ECO:0007669"/>
    <property type="project" value="InterPro"/>
</dbReference>
<dbReference type="PANTHER" id="PTHR45968:SF31">
    <property type="entry name" value="GLUCOSE-METHANOL-CHOLINE (GMC) OXIDOREDUCTASE FAMILY PROTEIN"/>
    <property type="match status" value="1"/>
</dbReference>
<dbReference type="Proteomes" id="UP001234989">
    <property type="component" value="Chromosome 6"/>
</dbReference>
<feature type="transmembrane region" description="Helical" evidence="8">
    <location>
        <begin position="46"/>
        <end position="65"/>
    </location>
</feature>
<dbReference type="InterPro" id="IPR007867">
    <property type="entry name" value="GMC_OxRtase_C"/>
</dbReference>
<keyword evidence="8" id="KW-1133">Transmembrane helix</keyword>
<dbReference type="InterPro" id="IPR036188">
    <property type="entry name" value="FAD/NAD-bd_sf"/>
</dbReference>
<dbReference type="PIRSF" id="PIRSF000137">
    <property type="entry name" value="Alcohol_oxidase"/>
    <property type="match status" value="1"/>
</dbReference>
<feature type="binding site" evidence="6">
    <location>
        <position position="528"/>
    </location>
    <ligand>
        <name>FAD</name>
        <dbReference type="ChEBI" id="CHEBI:57692"/>
    </ligand>
</feature>
<protein>
    <recommendedName>
        <fullName evidence="9">Glucose-methanol-choline oxidoreductase N-terminal domain-containing protein</fullName>
    </recommendedName>
</protein>